<evidence type="ECO:0000313" key="3">
    <source>
        <dbReference type="EMBL" id="TNN70293.1"/>
    </source>
</evidence>
<name>A0A4Z2HZ89_9TELE</name>
<keyword evidence="2" id="KW-0472">Membrane</keyword>
<keyword evidence="4" id="KW-1185">Reference proteome</keyword>
<reference evidence="3 4" key="1">
    <citation type="submission" date="2019-03" db="EMBL/GenBank/DDBJ databases">
        <title>First draft genome of Liparis tanakae, snailfish: a comprehensive survey of snailfish specific genes.</title>
        <authorList>
            <person name="Kim W."/>
            <person name="Song I."/>
            <person name="Jeong J.-H."/>
            <person name="Kim D."/>
            <person name="Kim S."/>
            <person name="Ryu S."/>
            <person name="Song J.Y."/>
            <person name="Lee S.K."/>
        </authorList>
    </citation>
    <scope>NUCLEOTIDE SEQUENCE [LARGE SCALE GENOMIC DNA]</scope>
    <source>
        <tissue evidence="3">Muscle</tissue>
    </source>
</reference>
<dbReference type="EMBL" id="SRLO01000165">
    <property type="protein sequence ID" value="TNN70293.1"/>
    <property type="molecule type" value="Genomic_DNA"/>
</dbReference>
<evidence type="ECO:0000313" key="4">
    <source>
        <dbReference type="Proteomes" id="UP000314294"/>
    </source>
</evidence>
<proteinExistence type="predicted"/>
<feature type="compositionally biased region" description="Low complexity" evidence="1">
    <location>
        <begin position="67"/>
        <end position="86"/>
    </location>
</feature>
<gene>
    <name evidence="3" type="ORF">EYF80_019507</name>
</gene>
<dbReference type="Proteomes" id="UP000314294">
    <property type="component" value="Unassembled WGS sequence"/>
</dbReference>
<comment type="caution">
    <text evidence="3">The sequence shown here is derived from an EMBL/GenBank/DDBJ whole genome shotgun (WGS) entry which is preliminary data.</text>
</comment>
<dbReference type="AlphaFoldDB" id="A0A4Z2HZ89"/>
<keyword evidence="2" id="KW-0812">Transmembrane</keyword>
<protein>
    <submittedName>
        <fullName evidence="3">Uncharacterized protein</fullName>
    </submittedName>
</protein>
<accession>A0A4Z2HZ89</accession>
<organism evidence="3 4">
    <name type="scientific">Liparis tanakae</name>
    <name type="common">Tanaka's snailfish</name>
    <dbReference type="NCBI Taxonomy" id="230148"/>
    <lineage>
        <taxon>Eukaryota</taxon>
        <taxon>Metazoa</taxon>
        <taxon>Chordata</taxon>
        <taxon>Craniata</taxon>
        <taxon>Vertebrata</taxon>
        <taxon>Euteleostomi</taxon>
        <taxon>Actinopterygii</taxon>
        <taxon>Neopterygii</taxon>
        <taxon>Teleostei</taxon>
        <taxon>Neoteleostei</taxon>
        <taxon>Acanthomorphata</taxon>
        <taxon>Eupercaria</taxon>
        <taxon>Perciformes</taxon>
        <taxon>Cottioidei</taxon>
        <taxon>Cottales</taxon>
        <taxon>Liparidae</taxon>
        <taxon>Liparis</taxon>
    </lineage>
</organism>
<evidence type="ECO:0000256" key="2">
    <source>
        <dbReference type="SAM" id="Phobius"/>
    </source>
</evidence>
<feature type="region of interest" description="Disordered" evidence="1">
    <location>
        <begin position="67"/>
        <end position="114"/>
    </location>
</feature>
<keyword evidence="2" id="KW-1133">Transmembrane helix</keyword>
<feature type="compositionally biased region" description="Polar residues" evidence="1">
    <location>
        <begin position="94"/>
        <end position="103"/>
    </location>
</feature>
<evidence type="ECO:0000256" key="1">
    <source>
        <dbReference type="SAM" id="MobiDB-lite"/>
    </source>
</evidence>
<feature type="transmembrane region" description="Helical" evidence="2">
    <location>
        <begin position="20"/>
        <end position="44"/>
    </location>
</feature>
<sequence length="123" mass="12782">MWPKLLHQRASTPTGAASRSFFLTCLGRVGFTSSTLLVFILVFISSRCWRTALSLGPSQVASLLGLRSAGSSPAPCSGAGGSTASPVERAAAQRQATSPSEEPQNSKHGDPALNIVLTVSPKE</sequence>